<dbReference type="GO" id="GO:0000287">
    <property type="term" value="F:magnesium ion binding"/>
    <property type="evidence" value="ECO:0007669"/>
    <property type="project" value="InterPro"/>
</dbReference>
<dbReference type="GO" id="GO:0006310">
    <property type="term" value="P:DNA recombination"/>
    <property type="evidence" value="ECO:0007669"/>
    <property type="project" value="InterPro"/>
</dbReference>
<dbReference type="InterPro" id="IPR036614">
    <property type="entry name" value="RusA-like_sf"/>
</dbReference>
<dbReference type="Gene3D" id="3.30.1330.70">
    <property type="entry name" value="Holliday junction resolvase RusA"/>
    <property type="match status" value="1"/>
</dbReference>
<accession>G0YQG8</accession>
<dbReference type="GeneID" id="14013764"/>
<keyword evidence="2" id="KW-1185">Reference proteome</keyword>
<dbReference type="EMBL" id="HQ728266">
    <property type="protein sequence ID" value="AEJ81595.1"/>
    <property type="molecule type" value="Genomic_DNA"/>
</dbReference>
<protein>
    <submittedName>
        <fullName evidence="1">Gp076</fullName>
    </submittedName>
</protein>
<dbReference type="RefSeq" id="YP_007005812.1">
    <property type="nucleotide sequence ID" value="NC_019514.1"/>
</dbReference>
<name>G0YQG8_9CAUD</name>
<dbReference type="OrthoDB" id="17084at10239"/>
<sequence>MITAPISVPISKNKSLALNLNIYRNAHYQSLNKAKVNFKEAMREQIEPLTAMTTITVRYVLFVGSRRLTDVANVCTVVDKFFMDALVEFGKLPDDNYVHLPKVIYEFGGYDKENPRVEIYIEETQ</sequence>
<evidence type="ECO:0000313" key="2">
    <source>
        <dbReference type="Proteomes" id="UP000008893"/>
    </source>
</evidence>
<reference evidence="1 2" key="1">
    <citation type="journal article" date="2011" name="Appl. Environ. Microbiol.">
        <title>Novel Virulent and Broad-Host-Range Erwinia amylovora Bacteriophages Reveal a High Degree of Mosaicism and a Relationship to Enterobacteriaceae Phages.</title>
        <authorList>
            <person name="Born Y."/>
            <person name="Fieseler L."/>
            <person name="Marazzi J."/>
            <person name="Lurz R."/>
            <person name="Duffy B."/>
            <person name="Loessner M.J."/>
        </authorList>
    </citation>
    <scope>NUCLEOTIDE SEQUENCE [LARGE SCALE GENOMIC DNA]</scope>
</reference>
<evidence type="ECO:0000313" key="1">
    <source>
        <dbReference type="EMBL" id="AEJ81595.1"/>
    </source>
</evidence>
<dbReference type="KEGG" id="vg:14013764"/>
<proteinExistence type="predicted"/>
<dbReference type="Proteomes" id="UP000008893">
    <property type="component" value="Segment"/>
</dbReference>
<dbReference type="SUPFAM" id="SSF103084">
    <property type="entry name" value="Holliday junction resolvase RusA"/>
    <property type="match status" value="1"/>
</dbReference>
<dbReference type="GO" id="GO:0006281">
    <property type="term" value="P:DNA repair"/>
    <property type="evidence" value="ECO:0007669"/>
    <property type="project" value="InterPro"/>
</dbReference>
<organism evidence="1 2">
    <name type="scientific">Erwinia phage vB_EamP-S6</name>
    <dbReference type="NCBI Taxonomy" id="1051675"/>
    <lineage>
        <taxon>Viruses</taxon>
        <taxon>Duplodnaviria</taxon>
        <taxon>Heunggongvirae</taxon>
        <taxon>Uroviricota</taxon>
        <taxon>Caudoviricetes</taxon>
        <taxon>Schitoviridae</taxon>
        <taxon>Waedenswilvirus</taxon>
        <taxon>Waedenswilvirus S6</taxon>
    </lineage>
</organism>